<gene>
    <name evidence="2" type="ORF">SHEWBE_1785</name>
</gene>
<dbReference type="SUPFAM" id="SSF82861">
    <property type="entry name" value="Mechanosensitive channel protein MscS (YggB), transmembrane region"/>
    <property type="match status" value="1"/>
</dbReference>
<accession>A0A330M0X0</accession>
<proteinExistence type="predicted"/>
<evidence type="ECO:0000313" key="3">
    <source>
        <dbReference type="Proteomes" id="UP000250123"/>
    </source>
</evidence>
<keyword evidence="1" id="KW-0812">Transmembrane</keyword>
<dbReference type="GO" id="GO:0016020">
    <property type="term" value="C:membrane"/>
    <property type="evidence" value="ECO:0007669"/>
    <property type="project" value="InterPro"/>
</dbReference>
<evidence type="ECO:0000256" key="1">
    <source>
        <dbReference type="SAM" id="Phobius"/>
    </source>
</evidence>
<evidence type="ECO:0000313" key="2">
    <source>
        <dbReference type="EMBL" id="SQH75751.1"/>
    </source>
</evidence>
<name>A0A330M0X0_9GAMM</name>
<sequence>MTYGMKIIFAMIIFIIGKYCAGLAKTLSSKLMTKRKVDPTVVSFVANMAWSLVFVFTIVATLGQIGVQTASLVVIVSSGHRQ</sequence>
<keyword evidence="1" id="KW-0472">Membrane</keyword>
<dbReference type="InterPro" id="IPR011014">
    <property type="entry name" value="MscS_channel_TM-2"/>
</dbReference>
<feature type="transmembrane region" description="Helical" evidence="1">
    <location>
        <begin position="48"/>
        <end position="76"/>
    </location>
</feature>
<dbReference type="InterPro" id="IPR008910">
    <property type="entry name" value="MSC_TM_helix"/>
</dbReference>
<feature type="transmembrane region" description="Helical" evidence="1">
    <location>
        <begin position="7"/>
        <end position="28"/>
    </location>
</feature>
<reference evidence="3" key="1">
    <citation type="submission" date="2018-06" db="EMBL/GenBank/DDBJ databases">
        <authorList>
            <person name="Cea G.-C."/>
            <person name="William W."/>
        </authorList>
    </citation>
    <scope>NUCLEOTIDE SEQUENCE [LARGE SCALE GENOMIC DNA]</scope>
    <source>
        <strain evidence="3">DB21MT-2</strain>
    </source>
</reference>
<protein>
    <submittedName>
        <fullName evidence="2">Uncharacterized protein</fullName>
    </submittedName>
</protein>
<dbReference type="Pfam" id="PF05552">
    <property type="entry name" value="MS_channel_1st_1"/>
    <property type="match status" value="1"/>
</dbReference>
<dbReference type="Gene3D" id="1.10.287.1260">
    <property type="match status" value="1"/>
</dbReference>
<dbReference type="EMBL" id="LS483452">
    <property type="protein sequence ID" value="SQH75751.1"/>
    <property type="molecule type" value="Genomic_DNA"/>
</dbReference>
<keyword evidence="1" id="KW-1133">Transmembrane helix</keyword>
<dbReference type="KEGG" id="sbk:SHEWBE_1785"/>
<dbReference type="Proteomes" id="UP000250123">
    <property type="component" value="Chromosome SHEWBE"/>
</dbReference>
<organism evidence="2 3">
    <name type="scientific">Shewanella benthica</name>
    <dbReference type="NCBI Taxonomy" id="43661"/>
    <lineage>
        <taxon>Bacteria</taxon>
        <taxon>Pseudomonadati</taxon>
        <taxon>Pseudomonadota</taxon>
        <taxon>Gammaproteobacteria</taxon>
        <taxon>Alteromonadales</taxon>
        <taxon>Shewanellaceae</taxon>
        <taxon>Shewanella</taxon>
    </lineage>
</organism>
<dbReference type="AlphaFoldDB" id="A0A330M0X0"/>